<dbReference type="CDD" id="cd02859">
    <property type="entry name" value="E_set_AMPKbeta_like_N"/>
    <property type="match status" value="1"/>
</dbReference>
<protein>
    <submittedName>
        <fullName evidence="2">Glycogen-binding domain-containing protein</fullName>
    </submittedName>
</protein>
<dbReference type="RefSeq" id="WP_377409619.1">
    <property type="nucleotide sequence ID" value="NZ_JBHSCY010000001.1"/>
</dbReference>
<dbReference type="SUPFAM" id="SSF81296">
    <property type="entry name" value="E set domains"/>
    <property type="match status" value="1"/>
</dbReference>
<dbReference type="Proteomes" id="UP001595826">
    <property type="component" value="Unassembled WGS sequence"/>
</dbReference>
<evidence type="ECO:0000313" key="2">
    <source>
        <dbReference type="EMBL" id="MFC4268805.1"/>
    </source>
</evidence>
<comment type="caution">
    <text evidence="2">The sequence shown here is derived from an EMBL/GenBank/DDBJ whole genome shotgun (WGS) entry which is preliminary data.</text>
</comment>
<name>A0ABV8R8J0_9FLAO</name>
<sequence>MYKMTKTKKGWIFKTKLSGGKYHYNFIVDGKWKLDPNNPIKEYDWDGHINSVKMVK</sequence>
<evidence type="ECO:0000259" key="1">
    <source>
        <dbReference type="Pfam" id="PF16561"/>
    </source>
</evidence>
<keyword evidence="3" id="KW-1185">Reference proteome</keyword>
<dbReference type="Pfam" id="PF16561">
    <property type="entry name" value="AMPK1_CBM"/>
    <property type="match status" value="1"/>
</dbReference>
<reference evidence="3" key="1">
    <citation type="journal article" date="2019" name="Int. J. Syst. Evol. Microbiol.">
        <title>The Global Catalogue of Microorganisms (GCM) 10K type strain sequencing project: providing services to taxonomists for standard genome sequencing and annotation.</title>
        <authorList>
            <consortium name="The Broad Institute Genomics Platform"/>
            <consortium name="The Broad Institute Genome Sequencing Center for Infectious Disease"/>
            <person name="Wu L."/>
            <person name="Ma J."/>
        </authorList>
    </citation>
    <scope>NUCLEOTIDE SEQUENCE [LARGE SCALE GENOMIC DNA]</scope>
    <source>
        <strain evidence="3">CECT 8655</strain>
    </source>
</reference>
<dbReference type="InterPro" id="IPR013783">
    <property type="entry name" value="Ig-like_fold"/>
</dbReference>
<proteinExistence type="predicted"/>
<accession>A0ABV8R8J0</accession>
<dbReference type="EMBL" id="JBHSCY010000001">
    <property type="protein sequence ID" value="MFC4268805.1"/>
    <property type="molecule type" value="Genomic_DNA"/>
</dbReference>
<dbReference type="InterPro" id="IPR032640">
    <property type="entry name" value="AMPK1_CBM"/>
</dbReference>
<gene>
    <name evidence="2" type="ORF">ACFOWD_07795</name>
</gene>
<dbReference type="Gene3D" id="2.60.40.10">
    <property type="entry name" value="Immunoglobulins"/>
    <property type="match status" value="1"/>
</dbReference>
<dbReference type="InterPro" id="IPR014756">
    <property type="entry name" value="Ig_E-set"/>
</dbReference>
<organism evidence="2 3">
    <name type="scientific">Polaribacter marinivivus</name>
    <dbReference type="NCBI Taxonomy" id="1524260"/>
    <lineage>
        <taxon>Bacteria</taxon>
        <taxon>Pseudomonadati</taxon>
        <taxon>Bacteroidota</taxon>
        <taxon>Flavobacteriia</taxon>
        <taxon>Flavobacteriales</taxon>
        <taxon>Flavobacteriaceae</taxon>
    </lineage>
</organism>
<feature type="domain" description="AMP-activated protein kinase glycogen-binding" evidence="1">
    <location>
        <begin position="2"/>
        <end position="54"/>
    </location>
</feature>
<evidence type="ECO:0000313" key="3">
    <source>
        <dbReference type="Proteomes" id="UP001595826"/>
    </source>
</evidence>